<evidence type="ECO:0000313" key="2">
    <source>
        <dbReference type="Proteomes" id="UP000007151"/>
    </source>
</evidence>
<evidence type="ECO:0000313" key="1">
    <source>
        <dbReference type="EMBL" id="OWR46311.1"/>
    </source>
</evidence>
<dbReference type="EMBL" id="AGBW02011685">
    <property type="protein sequence ID" value="OWR46311.1"/>
    <property type="molecule type" value="Genomic_DNA"/>
</dbReference>
<gene>
    <name evidence="1" type="ORF">KGM_201926A</name>
</gene>
<comment type="caution">
    <text evidence="1">The sequence shown here is derived from an EMBL/GenBank/DDBJ whole genome shotgun (WGS) entry which is preliminary data.</text>
</comment>
<protein>
    <submittedName>
        <fullName evidence="1">Seminal fluid protein CSSFP029</fullName>
    </submittedName>
</protein>
<reference evidence="1 2" key="1">
    <citation type="journal article" date="2011" name="Cell">
        <title>The monarch butterfly genome yields insights into long-distance migration.</title>
        <authorList>
            <person name="Zhan S."/>
            <person name="Merlin C."/>
            <person name="Boore J.L."/>
            <person name="Reppert S.M."/>
        </authorList>
    </citation>
    <scope>NUCLEOTIDE SEQUENCE [LARGE SCALE GENOMIC DNA]</scope>
    <source>
        <strain evidence="1">F-2</strain>
    </source>
</reference>
<name>A0A212EXX1_DANPL</name>
<dbReference type="Proteomes" id="UP000007151">
    <property type="component" value="Unassembled WGS sequence"/>
</dbReference>
<dbReference type="KEGG" id="dpl:KGM_201926A"/>
<organism evidence="1 2">
    <name type="scientific">Danaus plexippus plexippus</name>
    <dbReference type="NCBI Taxonomy" id="278856"/>
    <lineage>
        <taxon>Eukaryota</taxon>
        <taxon>Metazoa</taxon>
        <taxon>Ecdysozoa</taxon>
        <taxon>Arthropoda</taxon>
        <taxon>Hexapoda</taxon>
        <taxon>Insecta</taxon>
        <taxon>Pterygota</taxon>
        <taxon>Neoptera</taxon>
        <taxon>Endopterygota</taxon>
        <taxon>Lepidoptera</taxon>
        <taxon>Glossata</taxon>
        <taxon>Ditrysia</taxon>
        <taxon>Papilionoidea</taxon>
        <taxon>Nymphalidae</taxon>
        <taxon>Danainae</taxon>
        <taxon>Danaini</taxon>
        <taxon>Danaina</taxon>
        <taxon>Danaus</taxon>
        <taxon>Danaus</taxon>
    </lineage>
</organism>
<dbReference type="InParanoid" id="A0A212EXX1"/>
<accession>A0A212EXX1</accession>
<proteinExistence type="predicted"/>
<feature type="non-terminal residue" evidence="1">
    <location>
        <position position="15"/>
    </location>
</feature>
<sequence length="15" mass="1932">MYKYIFYFSLFLCHG</sequence>
<keyword evidence="2" id="KW-1185">Reference proteome</keyword>